<dbReference type="SUPFAM" id="SSF47459">
    <property type="entry name" value="HLH, helix-loop-helix DNA-binding domain"/>
    <property type="match status" value="1"/>
</dbReference>
<dbReference type="GO" id="GO:0046983">
    <property type="term" value="F:protein dimerization activity"/>
    <property type="evidence" value="ECO:0007669"/>
    <property type="project" value="InterPro"/>
</dbReference>
<name>A0AAW0V5W7_SCYPA</name>
<feature type="compositionally biased region" description="Basic and acidic residues" evidence="4">
    <location>
        <begin position="185"/>
        <end position="195"/>
    </location>
</feature>
<dbReference type="Pfam" id="PF00010">
    <property type="entry name" value="HLH"/>
    <property type="match status" value="1"/>
</dbReference>
<dbReference type="PROSITE" id="PS50888">
    <property type="entry name" value="BHLH"/>
    <property type="match status" value="1"/>
</dbReference>
<accession>A0AAW0V5W7</accession>
<evidence type="ECO:0000256" key="3">
    <source>
        <dbReference type="ARBA" id="ARBA00023163"/>
    </source>
</evidence>
<dbReference type="PANTHER" id="PTHR13864">
    <property type="entry name" value="T-CELL ACUTE LYMPHOCYTIC LEUKEMIA/STEM CELL LEUKEMIA-RELATED"/>
    <property type="match status" value="1"/>
</dbReference>
<dbReference type="PANTHER" id="PTHR13864:SF15">
    <property type="entry name" value="T-CELL ACUTE LYMPHOCYTIC LEUKEMIA PROTEIN 1 HOMOLOG-RELATED"/>
    <property type="match status" value="1"/>
</dbReference>
<dbReference type="InterPro" id="IPR040238">
    <property type="entry name" value="TAL-like"/>
</dbReference>
<evidence type="ECO:0000256" key="4">
    <source>
        <dbReference type="SAM" id="MobiDB-lite"/>
    </source>
</evidence>
<feature type="region of interest" description="Disordered" evidence="4">
    <location>
        <begin position="1"/>
        <end position="41"/>
    </location>
</feature>
<comment type="caution">
    <text evidence="6">The sequence shown here is derived from an EMBL/GenBank/DDBJ whole genome shotgun (WGS) entry which is preliminary data.</text>
</comment>
<dbReference type="SMART" id="SM00353">
    <property type="entry name" value="HLH"/>
    <property type="match status" value="1"/>
</dbReference>
<feature type="compositionally biased region" description="Low complexity" evidence="4">
    <location>
        <begin position="301"/>
        <end position="345"/>
    </location>
</feature>
<feature type="region of interest" description="Disordered" evidence="4">
    <location>
        <begin position="205"/>
        <end position="224"/>
    </location>
</feature>
<evidence type="ECO:0000259" key="5">
    <source>
        <dbReference type="PROSITE" id="PS50888"/>
    </source>
</evidence>
<dbReference type="AlphaFoldDB" id="A0AAW0V5W7"/>
<feature type="compositionally biased region" description="Low complexity" evidence="4">
    <location>
        <begin position="418"/>
        <end position="443"/>
    </location>
</feature>
<keyword evidence="2" id="KW-0238">DNA-binding</keyword>
<dbReference type="FunFam" id="4.10.280.10:FF:000015">
    <property type="entry name" value="T-cell acute lymphocytic leukemia 1"/>
    <property type="match status" value="1"/>
</dbReference>
<evidence type="ECO:0000313" key="6">
    <source>
        <dbReference type="EMBL" id="KAK8406275.1"/>
    </source>
</evidence>
<feature type="compositionally biased region" description="Low complexity" evidence="4">
    <location>
        <begin position="451"/>
        <end position="462"/>
    </location>
</feature>
<evidence type="ECO:0000256" key="2">
    <source>
        <dbReference type="ARBA" id="ARBA00023125"/>
    </source>
</evidence>
<dbReference type="InterPro" id="IPR011598">
    <property type="entry name" value="bHLH_dom"/>
</dbReference>
<feature type="compositionally biased region" description="Acidic residues" evidence="4">
    <location>
        <begin position="137"/>
        <end position="146"/>
    </location>
</feature>
<keyword evidence="1" id="KW-0805">Transcription regulation</keyword>
<dbReference type="InterPro" id="IPR036638">
    <property type="entry name" value="HLH_DNA-bd_sf"/>
</dbReference>
<dbReference type="Proteomes" id="UP001487740">
    <property type="component" value="Unassembled WGS sequence"/>
</dbReference>
<gene>
    <name evidence="6" type="ORF">O3P69_007164</name>
</gene>
<keyword evidence="3" id="KW-0804">Transcription</keyword>
<dbReference type="Gene3D" id="4.10.280.10">
    <property type="entry name" value="Helix-loop-helix DNA-binding domain"/>
    <property type="match status" value="1"/>
</dbReference>
<organism evidence="6 7">
    <name type="scientific">Scylla paramamosain</name>
    <name type="common">Mud crab</name>
    <dbReference type="NCBI Taxonomy" id="85552"/>
    <lineage>
        <taxon>Eukaryota</taxon>
        <taxon>Metazoa</taxon>
        <taxon>Ecdysozoa</taxon>
        <taxon>Arthropoda</taxon>
        <taxon>Crustacea</taxon>
        <taxon>Multicrustacea</taxon>
        <taxon>Malacostraca</taxon>
        <taxon>Eumalacostraca</taxon>
        <taxon>Eucarida</taxon>
        <taxon>Decapoda</taxon>
        <taxon>Pleocyemata</taxon>
        <taxon>Brachyura</taxon>
        <taxon>Eubrachyura</taxon>
        <taxon>Portunoidea</taxon>
        <taxon>Portunidae</taxon>
        <taxon>Portuninae</taxon>
        <taxon>Scylla</taxon>
    </lineage>
</organism>
<evidence type="ECO:0000256" key="1">
    <source>
        <dbReference type="ARBA" id="ARBA00023015"/>
    </source>
</evidence>
<feature type="region of interest" description="Disordered" evidence="4">
    <location>
        <begin position="135"/>
        <end position="197"/>
    </location>
</feature>
<reference evidence="6 7" key="1">
    <citation type="submission" date="2023-03" db="EMBL/GenBank/DDBJ databases">
        <title>High-quality genome of Scylla paramamosain provides insights in environmental adaptation.</title>
        <authorList>
            <person name="Zhang L."/>
        </authorList>
    </citation>
    <scope>NUCLEOTIDE SEQUENCE [LARGE SCALE GENOMIC DNA]</scope>
    <source>
        <strain evidence="6">LZ_2023a</strain>
        <tissue evidence="6">Muscle</tissue>
    </source>
</reference>
<feature type="compositionally biased region" description="Basic and acidic residues" evidence="4">
    <location>
        <begin position="1"/>
        <end position="12"/>
    </location>
</feature>
<feature type="region of interest" description="Disordered" evidence="4">
    <location>
        <begin position="298"/>
        <end position="477"/>
    </location>
</feature>
<dbReference type="CDD" id="cd19708">
    <property type="entry name" value="bHLH_TS_dHLH3B_like"/>
    <property type="match status" value="1"/>
</dbReference>
<proteinExistence type="predicted"/>
<evidence type="ECO:0000313" key="7">
    <source>
        <dbReference type="Proteomes" id="UP001487740"/>
    </source>
</evidence>
<feature type="compositionally biased region" description="Polar residues" evidence="4">
    <location>
        <begin position="347"/>
        <end position="357"/>
    </location>
</feature>
<protein>
    <recommendedName>
        <fullName evidence="5">BHLH domain-containing protein</fullName>
    </recommendedName>
</protein>
<feature type="compositionally biased region" description="Low complexity" evidence="4">
    <location>
        <begin position="358"/>
        <end position="409"/>
    </location>
</feature>
<feature type="compositionally biased region" description="Basic residues" evidence="4">
    <location>
        <begin position="172"/>
        <end position="184"/>
    </location>
</feature>
<dbReference type="GO" id="GO:0000981">
    <property type="term" value="F:DNA-binding transcription factor activity, RNA polymerase II-specific"/>
    <property type="evidence" value="ECO:0007669"/>
    <property type="project" value="InterPro"/>
</dbReference>
<sequence>MTEVADGKRHLTPEPFSLPPLLPARGGIASPNDRSAASPHTHRHLHGFLLAGAEMGDNRASRDWLLNPEAPPIPSWIFHGAVMAERGNWQVARLFPSESAGQMMDKVEDENSPPGVGGCVGGCVGRCVGGCSGGDSSDLDLGDDLSDDTRDSTTDDDHGDDPHSVLSPGQPLHRRYHPWRRSHGCGRDGDGEGGHVTEAGVGEVRAETGVEETEDGPGDGLPQRSIRKVFTNTRERWRQQNVSGAFAELRRLVPTHPPDKKLSKNEILRLTIRYIKLLNSVLEWQQRQDEVNGSADLTVTNASNHHNNNNNNNNNRNHNNNNHNSNNNDDTRSSGGLSLSISRGSPMSPQDNCVSQDSSLRYRYLSLSSSPPSPHSPRSTSSSSSTTTLSPLPLTYSSSSLRRSSPLPTAHSLGLPHTAVTTPTTSTTTIASSFSSSSSSSPVPQSPALPPVTSSSGGPVSPCREESPTTPAPRFHPYVLAVRVRPTLSLLHPPTK</sequence>
<dbReference type="GO" id="GO:0000978">
    <property type="term" value="F:RNA polymerase II cis-regulatory region sequence-specific DNA binding"/>
    <property type="evidence" value="ECO:0007669"/>
    <property type="project" value="TreeGrafter"/>
</dbReference>
<dbReference type="EMBL" id="JARAKH010000002">
    <property type="protein sequence ID" value="KAK8406275.1"/>
    <property type="molecule type" value="Genomic_DNA"/>
</dbReference>
<feature type="domain" description="BHLH" evidence="5">
    <location>
        <begin position="226"/>
        <end position="278"/>
    </location>
</feature>
<keyword evidence="7" id="KW-1185">Reference proteome</keyword>
<feature type="compositionally biased region" description="Basic and acidic residues" evidence="4">
    <location>
        <begin position="147"/>
        <end position="163"/>
    </location>
</feature>